<evidence type="ECO:0000313" key="4">
    <source>
        <dbReference type="Proteomes" id="UP001310387"/>
    </source>
</evidence>
<reference evidence="3" key="1">
    <citation type="journal article" date="2024" name="Antonie Van Leeuwenhoek">
        <title>Isoptericola haloaureus sp. nov., a dimorphic actinobacterium isolated from mangrove sediments of southeast India, implicating biosaline agricultural significance through nitrogen fixation and salt tolerance genes.</title>
        <authorList>
            <person name="Prathaban M."/>
            <person name="Prathiviraj R."/>
            <person name="Ravichandran M."/>
            <person name="Natarajan S.D."/>
            <person name="Sobanaa M."/>
            <person name="Hari Krishna Kumar S."/>
            <person name="Chandrasekar V."/>
            <person name="Selvin J."/>
        </authorList>
    </citation>
    <scope>NUCLEOTIDE SEQUENCE</scope>
    <source>
        <strain evidence="3">MP1014</strain>
    </source>
</reference>
<keyword evidence="2" id="KW-1133">Transmembrane helix</keyword>
<protein>
    <submittedName>
        <fullName evidence="3">Uncharacterized protein</fullName>
    </submittedName>
</protein>
<reference evidence="3" key="2">
    <citation type="submission" date="2024-02" db="EMBL/GenBank/DDBJ databases">
        <authorList>
            <person name="Prathaban M."/>
            <person name="Mythili R."/>
            <person name="Sharmila Devi N."/>
            <person name="Sobanaa M."/>
            <person name="Prathiviraj R."/>
            <person name="Selvin J."/>
        </authorList>
    </citation>
    <scope>NUCLEOTIDE SEQUENCE</scope>
    <source>
        <strain evidence="3">MP1014</strain>
    </source>
</reference>
<evidence type="ECO:0000313" key="3">
    <source>
        <dbReference type="EMBL" id="MEG3613745.1"/>
    </source>
</evidence>
<keyword evidence="2" id="KW-0472">Membrane</keyword>
<comment type="caution">
    <text evidence="3">The sequence shown here is derived from an EMBL/GenBank/DDBJ whole genome shotgun (WGS) entry which is preliminary data.</text>
</comment>
<feature type="region of interest" description="Disordered" evidence="1">
    <location>
        <begin position="73"/>
        <end position="96"/>
    </location>
</feature>
<name>A0ABU7Z3B5_9MICO</name>
<dbReference type="Proteomes" id="UP001310387">
    <property type="component" value="Unassembled WGS sequence"/>
</dbReference>
<keyword evidence="2" id="KW-0812">Transmembrane</keyword>
<feature type="region of interest" description="Disordered" evidence="1">
    <location>
        <begin position="1"/>
        <end position="42"/>
    </location>
</feature>
<dbReference type="RefSeq" id="WP_332900641.1">
    <property type="nucleotide sequence ID" value="NZ_JBAGLP010000099.1"/>
</dbReference>
<keyword evidence="4" id="KW-1185">Reference proteome</keyword>
<feature type="compositionally biased region" description="Low complexity" evidence="1">
    <location>
        <begin position="73"/>
        <end position="82"/>
    </location>
</feature>
<feature type="transmembrane region" description="Helical" evidence="2">
    <location>
        <begin position="50"/>
        <end position="72"/>
    </location>
</feature>
<feature type="region of interest" description="Disordered" evidence="1">
    <location>
        <begin position="123"/>
        <end position="161"/>
    </location>
</feature>
<organism evidence="3 4">
    <name type="scientific">Isoptericola haloaureus</name>
    <dbReference type="NCBI Taxonomy" id="1542902"/>
    <lineage>
        <taxon>Bacteria</taxon>
        <taxon>Bacillati</taxon>
        <taxon>Actinomycetota</taxon>
        <taxon>Actinomycetes</taxon>
        <taxon>Micrococcales</taxon>
        <taxon>Promicromonosporaceae</taxon>
        <taxon>Isoptericola</taxon>
    </lineage>
</organism>
<dbReference type="EMBL" id="JBAGLP010000099">
    <property type="protein sequence ID" value="MEG3613745.1"/>
    <property type="molecule type" value="Genomic_DNA"/>
</dbReference>
<sequence length="161" mass="16401">MTPRRAHGPDRPTMTATARAPVSFPVSGQPEDTDDVGAPRRRVPVRAGPAAALGMLLGALSSAVTVAVVAGMSVPPDAPASTPGGGPDADGGDEVRAVSVSELAPDDEVYLVVERLRDGGTRFRVQTELPPPAPPEVPLVRSGTPSACPADGTAPRRPARC</sequence>
<gene>
    <name evidence="3" type="ORF">V5O49_01260</name>
</gene>
<proteinExistence type="predicted"/>
<accession>A0ABU7Z3B5</accession>
<evidence type="ECO:0000256" key="1">
    <source>
        <dbReference type="SAM" id="MobiDB-lite"/>
    </source>
</evidence>
<evidence type="ECO:0000256" key="2">
    <source>
        <dbReference type="SAM" id="Phobius"/>
    </source>
</evidence>